<dbReference type="Proteomes" id="UP001165079">
    <property type="component" value="Unassembled WGS sequence"/>
</dbReference>
<dbReference type="SUPFAM" id="SSF52540">
    <property type="entry name" value="P-loop containing nucleoside triphosphate hydrolases"/>
    <property type="match status" value="1"/>
</dbReference>
<name>A0A9W6SLD6_9ACTN</name>
<dbReference type="InterPro" id="IPR027417">
    <property type="entry name" value="P-loop_NTPase"/>
</dbReference>
<dbReference type="AlphaFoldDB" id="A0A9W6SLD6"/>
<dbReference type="GO" id="GO:0000725">
    <property type="term" value="P:recombinational repair"/>
    <property type="evidence" value="ECO:0007669"/>
    <property type="project" value="TreeGrafter"/>
</dbReference>
<evidence type="ECO:0000313" key="1">
    <source>
        <dbReference type="EMBL" id="GLZ78057.1"/>
    </source>
</evidence>
<reference evidence="1" key="1">
    <citation type="submission" date="2023-03" db="EMBL/GenBank/DDBJ databases">
        <title>Actinorhabdospora filicis NBRC 111898.</title>
        <authorList>
            <person name="Ichikawa N."/>
            <person name="Sato H."/>
            <person name="Tonouchi N."/>
        </authorList>
    </citation>
    <scope>NUCLEOTIDE SEQUENCE</scope>
    <source>
        <strain evidence="1">NBRC 111898</strain>
    </source>
</reference>
<evidence type="ECO:0000313" key="2">
    <source>
        <dbReference type="Proteomes" id="UP001165079"/>
    </source>
</evidence>
<evidence type="ECO:0008006" key="3">
    <source>
        <dbReference type="Google" id="ProtNLM"/>
    </source>
</evidence>
<dbReference type="InterPro" id="IPR000212">
    <property type="entry name" value="DNA_helicase_UvrD/REP"/>
</dbReference>
<accession>A0A9W6SLD6</accession>
<keyword evidence="2" id="KW-1185">Reference proteome</keyword>
<gene>
    <name evidence="1" type="ORF">Afil01_28640</name>
</gene>
<dbReference type="EMBL" id="BSTX01000002">
    <property type="protein sequence ID" value="GLZ78057.1"/>
    <property type="molecule type" value="Genomic_DNA"/>
</dbReference>
<comment type="caution">
    <text evidence="1">The sequence shown here is derived from an EMBL/GenBank/DDBJ whole genome shotgun (WGS) entry which is preliminary data.</text>
</comment>
<dbReference type="PANTHER" id="PTHR11070:SF2">
    <property type="entry name" value="ATP-DEPENDENT DNA HELICASE SRS2"/>
    <property type="match status" value="1"/>
</dbReference>
<organism evidence="1 2">
    <name type="scientific">Actinorhabdospora filicis</name>
    <dbReference type="NCBI Taxonomy" id="1785913"/>
    <lineage>
        <taxon>Bacteria</taxon>
        <taxon>Bacillati</taxon>
        <taxon>Actinomycetota</taxon>
        <taxon>Actinomycetes</taxon>
        <taxon>Micromonosporales</taxon>
        <taxon>Micromonosporaceae</taxon>
        <taxon>Actinorhabdospora</taxon>
    </lineage>
</organism>
<dbReference type="GO" id="GO:0003677">
    <property type="term" value="F:DNA binding"/>
    <property type="evidence" value="ECO:0007669"/>
    <property type="project" value="InterPro"/>
</dbReference>
<sequence>MSQALKSTAEGIRDSLPCSIELPAGTGKTELVAALVSAAQERGERVLILTHTNAGVDALRRRLRRFGVSRETSRVDTLAGWSFKLALSYPELSDLQVGHLPDWKDSNLYYIAAARAVRSSAIQHMLQESYSFVVIDEYQDCVVQQHALVVQIADVLPICVLGDRLQNIFSFGDNVTIRWSEHVVPRWQEFSTPNFPWRWHGHNIELGMWLIEIRSNLLNGEAIDLQNAPLVWVSDVHGGAVNACHSRAKSPGSTVAIGTFPSDCTQIASKLNGSYGMMEELQGKVMEKFAVIVDQGSTKNLAFETLEFAKRCSVGIPALLDSAIANKLKTGKPVSHLKRRGAEPQLAALDHLLSHTSPQDVYDALILLRDLKGVRTYRREAWRDMLRALRLASSDSGLTVRDAVVSIRYQTRSAGRPQEQRLVSRPLLVKGLEYDHAIVLNAADHDARSLYVALTRGRETLTVVSKDRYLMKDPAVV</sequence>
<dbReference type="Gene3D" id="3.40.50.300">
    <property type="entry name" value="P-loop containing nucleotide triphosphate hydrolases"/>
    <property type="match status" value="2"/>
</dbReference>
<proteinExistence type="predicted"/>
<dbReference type="Pfam" id="PF13245">
    <property type="entry name" value="AAA_19"/>
    <property type="match status" value="1"/>
</dbReference>
<protein>
    <recommendedName>
        <fullName evidence="3">DNA helicase</fullName>
    </recommendedName>
</protein>
<dbReference type="PANTHER" id="PTHR11070">
    <property type="entry name" value="UVRD / RECB / PCRA DNA HELICASE FAMILY MEMBER"/>
    <property type="match status" value="1"/>
</dbReference>
<dbReference type="GO" id="GO:0005524">
    <property type="term" value="F:ATP binding"/>
    <property type="evidence" value="ECO:0007669"/>
    <property type="project" value="InterPro"/>
</dbReference>
<dbReference type="GO" id="GO:0043138">
    <property type="term" value="F:3'-5' DNA helicase activity"/>
    <property type="evidence" value="ECO:0007669"/>
    <property type="project" value="TreeGrafter"/>
</dbReference>